<dbReference type="EMBL" id="CP001857">
    <property type="protein sequence ID" value="ADB57481.1"/>
    <property type="molecule type" value="Genomic_DNA"/>
</dbReference>
<dbReference type="HOGENOM" id="CLU_037990_16_1_2"/>
<dbReference type="InterPro" id="IPR020596">
    <property type="entry name" value="rRNA_Ade_Mease_Trfase_CS"/>
</dbReference>
<reference evidence="2 3" key="1">
    <citation type="journal article" date="2010" name="Stand. Genomic Sci.">
        <title>Complete genome sequence of Archaeoglobus profundus type strain (AV18).</title>
        <authorList>
            <person name="von Jan M."/>
            <person name="Lapidus A."/>
            <person name="Del Rio T.G."/>
            <person name="Copeland A."/>
            <person name="Tice H."/>
            <person name="Cheng J.F."/>
            <person name="Lucas S."/>
            <person name="Chen F."/>
            <person name="Nolan M."/>
            <person name="Goodwin L."/>
            <person name="Han C."/>
            <person name="Pitluck S."/>
            <person name="Liolios K."/>
            <person name="Ivanova N."/>
            <person name="Mavromatis K."/>
            <person name="Ovchinnikova G."/>
            <person name="Chertkov O."/>
            <person name="Pati A."/>
            <person name="Chen A."/>
            <person name="Palaniappan K."/>
            <person name="Land M."/>
            <person name="Hauser L."/>
            <person name="Chang Y.J."/>
            <person name="Jeffries C.D."/>
            <person name="Saunders E."/>
            <person name="Brettin T."/>
            <person name="Detter J.C."/>
            <person name="Chain P."/>
            <person name="Eichinger K."/>
            <person name="Huber H."/>
            <person name="Spring S."/>
            <person name="Rohde M."/>
            <person name="Goker M."/>
            <person name="Wirth R."/>
            <person name="Woyke T."/>
            <person name="Bristow J."/>
            <person name="Eisen J.A."/>
            <person name="Markowitz V."/>
            <person name="Hugenholtz P."/>
            <person name="Kyrpides N.C."/>
            <person name="Klenk H.P."/>
        </authorList>
    </citation>
    <scope>NUCLEOTIDE SEQUENCE [LARGE SCALE GENOMIC DNA]</scope>
    <source>
        <strain evidence="3">DSM 5631 / JCM 9629 / NBRC 100127 / Av18</strain>
    </source>
</reference>
<dbReference type="Proteomes" id="UP000001901">
    <property type="component" value="Chromosome"/>
</dbReference>
<dbReference type="SUPFAM" id="SSF53335">
    <property type="entry name" value="S-adenosyl-L-methionine-dependent methyltransferases"/>
    <property type="match status" value="1"/>
</dbReference>
<dbReference type="eggNOG" id="arCOG02702">
    <property type="taxonomic scope" value="Archaea"/>
</dbReference>
<protein>
    <submittedName>
        <fullName evidence="2">Methyltransferase type 11</fullName>
    </submittedName>
</protein>
<keyword evidence="2" id="KW-0489">Methyltransferase</keyword>
<name>D2RGQ6_ARCPA</name>
<keyword evidence="3" id="KW-1185">Reference proteome</keyword>
<evidence type="ECO:0000259" key="1">
    <source>
        <dbReference type="Pfam" id="PF08241"/>
    </source>
</evidence>
<gene>
    <name evidence="2" type="ordered locus">Arcpr_0413</name>
</gene>
<dbReference type="KEGG" id="apo:Arcpr_0413"/>
<evidence type="ECO:0000313" key="2">
    <source>
        <dbReference type="EMBL" id="ADB57481.1"/>
    </source>
</evidence>
<sequence>MLSDILESDWRRKVLPVKPLLEKIEKLESRNVAFDIGAGTGYFTVHLAKFFRKVYAVEKDIEAVKKLANKGLRNVGIIVSDKPPEIDFEVDFVLFADSLHEIENREEYADWVKKHAKSFAVIDWKKESCLDIGPPSDRRLDIDYVLKLFKGFNIEVLNVYKCHYFIFGYVLR</sequence>
<evidence type="ECO:0000313" key="3">
    <source>
        <dbReference type="Proteomes" id="UP000001901"/>
    </source>
</evidence>
<dbReference type="RefSeq" id="WP_012939817.1">
    <property type="nucleotide sequence ID" value="NC_013741.1"/>
</dbReference>
<dbReference type="AlphaFoldDB" id="D2RGQ6"/>
<dbReference type="OrthoDB" id="50500at2157"/>
<dbReference type="PROSITE" id="PS01131">
    <property type="entry name" value="RRNA_A_DIMETH"/>
    <property type="match status" value="1"/>
</dbReference>
<dbReference type="Pfam" id="PF08241">
    <property type="entry name" value="Methyltransf_11"/>
    <property type="match status" value="1"/>
</dbReference>
<organism evidence="2 3">
    <name type="scientific">Archaeoglobus profundus (strain DSM 5631 / JCM 9629 / NBRC 100127 / Av18)</name>
    <dbReference type="NCBI Taxonomy" id="572546"/>
    <lineage>
        <taxon>Archaea</taxon>
        <taxon>Methanobacteriati</taxon>
        <taxon>Methanobacteriota</taxon>
        <taxon>Archaeoglobi</taxon>
        <taxon>Archaeoglobales</taxon>
        <taxon>Archaeoglobaceae</taxon>
        <taxon>Archaeoglobus</taxon>
    </lineage>
</organism>
<dbReference type="InterPro" id="IPR029063">
    <property type="entry name" value="SAM-dependent_MTases_sf"/>
</dbReference>
<dbReference type="CDD" id="cd02440">
    <property type="entry name" value="AdoMet_MTases"/>
    <property type="match status" value="1"/>
</dbReference>
<dbReference type="InterPro" id="IPR013216">
    <property type="entry name" value="Methyltransf_11"/>
</dbReference>
<dbReference type="GeneID" id="8739071"/>
<dbReference type="GO" id="GO:0000179">
    <property type="term" value="F:rRNA (adenine-N6,N6-)-dimethyltransferase activity"/>
    <property type="evidence" value="ECO:0007669"/>
    <property type="project" value="InterPro"/>
</dbReference>
<proteinExistence type="predicted"/>
<feature type="domain" description="Methyltransferase type 11" evidence="1">
    <location>
        <begin position="35"/>
        <end position="111"/>
    </location>
</feature>
<accession>D2RGQ6</accession>
<dbReference type="PaxDb" id="572546-Arcpr_0413"/>
<keyword evidence="2" id="KW-0808">Transferase</keyword>
<dbReference type="GO" id="GO:0003723">
    <property type="term" value="F:RNA binding"/>
    <property type="evidence" value="ECO:0007669"/>
    <property type="project" value="UniProtKB-KW"/>
</dbReference>
<dbReference type="STRING" id="572546.Arcpr_0413"/>
<dbReference type="Gene3D" id="3.40.50.150">
    <property type="entry name" value="Vaccinia Virus protein VP39"/>
    <property type="match status" value="1"/>
</dbReference>